<accession>A0A411AW01</accession>
<keyword evidence="3" id="KW-1185">Reference proteome</keyword>
<dbReference type="Proteomes" id="UP000289486">
    <property type="component" value="Segment"/>
</dbReference>
<evidence type="ECO:0000313" key="2">
    <source>
        <dbReference type="EMBL" id="QAX92266.1"/>
    </source>
</evidence>
<reference evidence="2 3" key="1">
    <citation type="submission" date="2019-01" db="EMBL/GenBank/DDBJ databases">
        <title>Complete genome sequence of Pantoea phage vB_PagM_LIET2.</title>
        <authorList>
            <person name="Truncaite L."/>
            <person name="Simoliuniene M."/>
            <person name="Kazlauskas D."/>
            <person name="Meskys R."/>
            <person name="Simoliunas E."/>
        </authorList>
    </citation>
    <scope>NUCLEOTIDE SEQUENCE [LARGE SCALE GENOMIC DNA]</scope>
</reference>
<name>A0A411AW01_9CAUD</name>
<feature type="region of interest" description="Disordered" evidence="1">
    <location>
        <begin position="82"/>
        <end position="106"/>
    </location>
</feature>
<evidence type="ECO:0000256" key="1">
    <source>
        <dbReference type="SAM" id="MobiDB-lite"/>
    </source>
</evidence>
<protein>
    <submittedName>
        <fullName evidence="2">Uncharacterized protein</fullName>
    </submittedName>
</protein>
<dbReference type="EMBL" id="MK388689">
    <property type="protein sequence ID" value="QAX92266.1"/>
    <property type="molecule type" value="Genomic_DNA"/>
</dbReference>
<proteinExistence type="predicted"/>
<gene>
    <name evidence="2" type="ORF">LIET2_gp014</name>
</gene>
<sequence length="106" mass="12192">MSEEKNIGVLVSTLHDKEALERAISRFHGIPCTVDIISSDMDENGGYAELSVGYRIAEAPECKPLRLEEFEKIALIRRNCGQPAAKAEKRVEPWQQNRRTPWRKRR</sequence>
<organism evidence="2 3">
    <name type="scientific">Pantoea phage vB_PagM_LIET2</name>
    <dbReference type="NCBI Taxonomy" id="2508071"/>
    <lineage>
        <taxon>Viruses</taxon>
        <taxon>Duplodnaviria</taxon>
        <taxon>Heunggongvirae</taxon>
        <taxon>Uroviricota</taxon>
        <taxon>Caudoviricetes</taxon>
        <taxon>Lietduovirus</taxon>
        <taxon>Lietduovirus LIET2</taxon>
    </lineage>
</organism>
<evidence type="ECO:0000313" key="3">
    <source>
        <dbReference type="Proteomes" id="UP000289486"/>
    </source>
</evidence>